<evidence type="ECO:0000313" key="4">
    <source>
        <dbReference type="Proteomes" id="UP000757232"/>
    </source>
</evidence>
<evidence type="ECO:0000256" key="2">
    <source>
        <dbReference type="SAM" id="Phobius"/>
    </source>
</evidence>
<comment type="caution">
    <text evidence="3">The sequence shown here is derived from an EMBL/GenBank/DDBJ whole genome shotgun (WGS) entry which is preliminary data.</text>
</comment>
<feature type="region of interest" description="Disordered" evidence="1">
    <location>
        <begin position="90"/>
        <end position="143"/>
    </location>
</feature>
<keyword evidence="2" id="KW-0472">Membrane</keyword>
<dbReference type="EMBL" id="LNZH02000210">
    <property type="protein sequence ID" value="OCB85315.1"/>
    <property type="molecule type" value="Genomic_DNA"/>
</dbReference>
<evidence type="ECO:0000256" key="1">
    <source>
        <dbReference type="SAM" id="MobiDB-lite"/>
    </source>
</evidence>
<proteinExistence type="predicted"/>
<keyword evidence="2" id="KW-0812">Transmembrane</keyword>
<gene>
    <name evidence="3" type="ORF">A7U60_g7620</name>
</gene>
<accession>A0A9Q5HSR8</accession>
<evidence type="ECO:0000313" key="3">
    <source>
        <dbReference type="EMBL" id="OCB85315.1"/>
    </source>
</evidence>
<sequence length="174" mass="18970">MPRRIQSQKMSDARAGRVLRTLDQVASFDPLPLDYLRAGPRLAYTGVLLISKEKEMYRPRLVLILLIVISGVLSAPVGTSNRLDHEGSLSISASATGPHRERPTSLVPSQPTEIGRASKTDKETAAPAKNNKDDNKDKSDGLLGAVKPLEDNIFDNPRFPHLGFCQFIKGGCGH</sequence>
<reference evidence="3" key="1">
    <citation type="submission" date="2016-06" db="EMBL/GenBank/DDBJ databases">
        <title>Draft Genome sequence of the fungus Inonotus baumii.</title>
        <authorList>
            <person name="Zhu H."/>
            <person name="Lin W."/>
        </authorList>
    </citation>
    <scope>NUCLEOTIDE SEQUENCE</scope>
    <source>
        <strain evidence="3">821</strain>
    </source>
</reference>
<keyword evidence="4" id="KW-1185">Reference proteome</keyword>
<dbReference type="Proteomes" id="UP000757232">
    <property type="component" value="Unassembled WGS sequence"/>
</dbReference>
<feature type="compositionally biased region" description="Basic and acidic residues" evidence="1">
    <location>
        <begin position="116"/>
        <end position="140"/>
    </location>
</feature>
<organism evidence="3 4">
    <name type="scientific">Sanghuangporus baumii</name>
    <name type="common">Phellinus baumii</name>
    <dbReference type="NCBI Taxonomy" id="108892"/>
    <lineage>
        <taxon>Eukaryota</taxon>
        <taxon>Fungi</taxon>
        <taxon>Dikarya</taxon>
        <taxon>Basidiomycota</taxon>
        <taxon>Agaricomycotina</taxon>
        <taxon>Agaricomycetes</taxon>
        <taxon>Hymenochaetales</taxon>
        <taxon>Hymenochaetaceae</taxon>
        <taxon>Sanghuangporus</taxon>
    </lineage>
</organism>
<keyword evidence="2" id="KW-1133">Transmembrane helix</keyword>
<dbReference type="AlphaFoldDB" id="A0A9Q5HSR8"/>
<protein>
    <submittedName>
        <fullName evidence="3">Uncharacterized protein</fullName>
    </submittedName>
</protein>
<feature type="transmembrane region" description="Helical" evidence="2">
    <location>
        <begin position="61"/>
        <end position="79"/>
    </location>
</feature>
<name>A0A9Q5HSR8_SANBA</name>